<evidence type="ECO:0000313" key="2">
    <source>
        <dbReference type="Proteomes" id="UP000683360"/>
    </source>
</evidence>
<evidence type="ECO:0008006" key="3">
    <source>
        <dbReference type="Google" id="ProtNLM"/>
    </source>
</evidence>
<dbReference type="InterPro" id="IPR036691">
    <property type="entry name" value="Endo/exonu/phosph_ase_sf"/>
</dbReference>
<proteinExistence type="predicted"/>
<organism evidence="1 2">
    <name type="scientific">Mytilus edulis</name>
    <name type="common">Blue mussel</name>
    <dbReference type="NCBI Taxonomy" id="6550"/>
    <lineage>
        <taxon>Eukaryota</taxon>
        <taxon>Metazoa</taxon>
        <taxon>Spiralia</taxon>
        <taxon>Lophotrochozoa</taxon>
        <taxon>Mollusca</taxon>
        <taxon>Bivalvia</taxon>
        <taxon>Autobranchia</taxon>
        <taxon>Pteriomorphia</taxon>
        <taxon>Mytilida</taxon>
        <taxon>Mytiloidea</taxon>
        <taxon>Mytilidae</taxon>
        <taxon>Mytilinae</taxon>
        <taxon>Mytilus</taxon>
    </lineage>
</organism>
<sequence length="161" mass="18106">MSKLIPSLENFTRCHDTSEPISNFKAPRGQAGVSIIAITIATEPMLCIINAYMPTINTNSEIQYSECLDIIFDIIEKHQSKYVIILAGDLNGTLFQTRTNKDDKLLREFVQMCKVLYNKWADLGKPIGHPLSLELKTHKQSVGNANEWNKSLTEIPSIAKL</sequence>
<dbReference type="Gene3D" id="3.60.10.10">
    <property type="entry name" value="Endonuclease/exonuclease/phosphatase"/>
    <property type="match status" value="1"/>
</dbReference>
<name>A0A8S3SS75_MYTED</name>
<dbReference type="OrthoDB" id="7476844at2759"/>
<dbReference type="SUPFAM" id="SSF56219">
    <property type="entry name" value="DNase I-like"/>
    <property type="match status" value="1"/>
</dbReference>
<dbReference type="EMBL" id="CAJPWZ010001629">
    <property type="protein sequence ID" value="CAG2219398.1"/>
    <property type="molecule type" value="Genomic_DNA"/>
</dbReference>
<dbReference type="Proteomes" id="UP000683360">
    <property type="component" value="Unassembled WGS sequence"/>
</dbReference>
<reference evidence="1" key="1">
    <citation type="submission" date="2021-03" db="EMBL/GenBank/DDBJ databases">
        <authorList>
            <person name="Bekaert M."/>
        </authorList>
    </citation>
    <scope>NUCLEOTIDE SEQUENCE</scope>
</reference>
<keyword evidence="2" id="KW-1185">Reference proteome</keyword>
<gene>
    <name evidence="1" type="ORF">MEDL_32937</name>
</gene>
<protein>
    <recommendedName>
        <fullName evidence="3">Endonuclease/exonuclease/phosphatase domain-containing protein</fullName>
    </recommendedName>
</protein>
<accession>A0A8S3SS75</accession>
<comment type="caution">
    <text evidence="1">The sequence shown here is derived from an EMBL/GenBank/DDBJ whole genome shotgun (WGS) entry which is preliminary data.</text>
</comment>
<evidence type="ECO:0000313" key="1">
    <source>
        <dbReference type="EMBL" id="CAG2219398.1"/>
    </source>
</evidence>
<dbReference type="AlphaFoldDB" id="A0A8S3SS75"/>